<dbReference type="SUPFAM" id="SSF54427">
    <property type="entry name" value="NTF2-like"/>
    <property type="match status" value="1"/>
</dbReference>
<evidence type="ECO:0000256" key="5">
    <source>
        <dbReference type="ARBA" id="ARBA00023125"/>
    </source>
</evidence>
<proteinExistence type="inferred from homology"/>
<evidence type="ECO:0000313" key="11">
    <source>
        <dbReference type="Proteomes" id="UP001500888"/>
    </source>
</evidence>
<dbReference type="InterPro" id="IPR007627">
    <property type="entry name" value="RNA_pol_sigma70_r2"/>
</dbReference>
<feature type="domain" description="RNA polymerase sigma factor 70 region 4 type 2" evidence="9">
    <location>
        <begin position="156"/>
        <end position="204"/>
    </location>
</feature>
<dbReference type="InterPro" id="IPR014305">
    <property type="entry name" value="RNA_pol_sigma-G_actinobac"/>
</dbReference>
<evidence type="ECO:0000256" key="1">
    <source>
        <dbReference type="ARBA" id="ARBA00010641"/>
    </source>
</evidence>
<dbReference type="InterPro" id="IPR032710">
    <property type="entry name" value="NTF2-like_dom_sf"/>
</dbReference>
<dbReference type="InterPro" id="IPR039425">
    <property type="entry name" value="RNA_pol_sigma-70-like"/>
</dbReference>
<evidence type="ECO:0000259" key="8">
    <source>
        <dbReference type="Pfam" id="PF04542"/>
    </source>
</evidence>
<dbReference type="Pfam" id="PF08281">
    <property type="entry name" value="Sigma70_r4_2"/>
    <property type="match status" value="1"/>
</dbReference>
<dbReference type="InterPro" id="IPR000838">
    <property type="entry name" value="RNA_pol_sigma70_ECF_CS"/>
</dbReference>
<evidence type="ECO:0000256" key="7">
    <source>
        <dbReference type="RuleBase" id="RU000716"/>
    </source>
</evidence>
<evidence type="ECO:0000256" key="6">
    <source>
        <dbReference type="ARBA" id="ARBA00023163"/>
    </source>
</evidence>
<keyword evidence="11" id="KW-1185">Reference proteome</keyword>
<dbReference type="NCBIfam" id="TIGR02937">
    <property type="entry name" value="sigma70-ECF"/>
    <property type="match status" value="1"/>
</dbReference>
<keyword evidence="5 7" id="KW-0238">DNA-binding</keyword>
<protein>
    <recommendedName>
        <fullName evidence="7">RNA polymerase sigma factor</fullName>
    </recommendedName>
</protein>
<comment type="caution">
    <text evidence="10">The sequence shown here is derived from an EMBL/GenBank/DDBJ whole genome shotgun (WGS) entry which is preliminary data.</text>
</comment>
<dbReference type="Gene3D" id="1.10.1740.10">
    <property type="match status" value="1"/>
</dbReference>
<dbReference type="SUPFAM" id="SSF88659">
    <property type="entry name" value="Sigma3 and sigma4 domains of RNA polymerase sigma factors"/>
    <property type="match status" value="1"/>
</dbReference>
<evidence type="ECO:0000313" key="10">
    <source>
        <dbReference type="EMBL" id="GAA3803784.1"/>
    </source>
</evidence>
<dbReference type="PROSITE" id="PS01063">
    <property type="entry name" value="SIGMA70_ECF"/>
    <property type="match status" value="1"/>
</dbReference>
<dbReference type="InterPro" id="IPR013325">
    <property type="entry name" value="RNA_pol_sigma_r2"/>
</dbReference>
<accession>A0ABP7I165</accession>
<dbReference type="RefSeq" id="WP_344938026.1">
    <property type="nucleotide sequence ID" value="NZ_BAAAZR010000004.1"/>
</dbReference>
<dbReference type="Gene3D" id="1.10.10.10">
    <property type="entry name" value="Winged helix-like DNA-binding domain superfamily/Winged helix DNA-binding domain"/>
    <property type="match status" value="1"/>
</dbReference>
<dbReference type="InterPro" id="IPR013324">
    <property type="entry name" value="RNA_pol_sigma_r3/r4-like"/>
</dbReference>
<dbReference type="NCBIfam" id="TIGR02960">
    <property type="entry name" value="SigX5"/>
    <property type="match status" value="1"/>
</dbReference>
<dbReference type="CDD" id="cd06171">
    <property type="entry name" value="Sigma70_r4"/>
    <property type="match status" value="1"/>
</dbReference>
<evidence type="ECO:0000256" key="3">
    <source>
        <dbReference type="ARBA" id="ARBA00023015"/>
    </source>
</evidence>
<comment type="similarity">
    <text evidence="1 7">Belongs to the sigma-70 factor family. ECF subfamily.</text>
</comment>
<evidence type="ECO:0000256" key="2">
    <source>
        <dbReference type="ARBA" id="ARBA00011344"/>
    </source>
</evidence>
<comment type="subunit">
    <text evidence="2">Interacts transiently with the RNA polymerase catalytic core formed by RpoA, RpoB, RpoC and RpoZ (2 alpha, 1 beta, 1 beta' and 1 omega subunit) to form the RNA polymerase holoenzyme that can initiate transcription.</text>
</comment>
<dbReference type="InterPro" id="IPR013249">
    <property type="entry name" value="RNA_pol_sigma70_r4_t2"/>
</dbReference>
<sequence>MGMVETGPTRAEDGAVVAAALAGDEPAFEVLVGNHRRELQVHCYRMLGSFEDAEDLVQETFLRAWRRRETFQGRSTFRAWLYRIATNACLDHLERHPRRPGPRPEPVLADPGTPPPAYSAGVLWLQPYPDRLLEPVAHRDAEPDSTVVAKETIELAFLAAIQHLPPRQRAVLILRDVLGWSAKETAALLETSVTAVKSALQRARPALREHLPPRRSEWAPSKDPTQEERAVLQRYIDAIEQADPALLATLLREDAWQTMPPRPFWILGGKAIVEAWRGAMVGPEAWGDWRVLPVYANRQPAAAAYLRRPGEQVFSPSWLGVLRVEDGVITQITTFGGDLFPLFDLPPTL</sequence>
<evidence type="ECO:0000256" key="4">
    <source>
        <dbReference type="ARBA" id="ARBA00023082"/>
    </source>
</evidence>
<dbReference type="SUPFAM" id="SSF88946">
    <property type="entry name" value="Sigma2 domain of RNA polymerase sigma factors"/>
    <property type="match status" value="1"/>
</dbReference>
<evidence type="ECO:0000259" key="9">
    <source>
        <dbReference type="Pfam" id="PF08281"/>
    </source>
</evidence>
<dbReference type="NCBIfam" id="NF006089">
    <property type="entry name" value="PRK08241.1"/>
    <property type="match status" value="1"/>
</dbReference>
<dbReference type="Gene3D" id="3.10.450.50">
    <property type="match status" value="1"/>
</dbReference>
<dbReference type="Pfam" id="PF04542">
    <property type="entry name" value="Sigma70_r2"/>
    <property type="match status" value="1"/>
</dbReference>
<feature type="domain" description="RNA polymerase sigma-70 region 2" evidence="8">
    <location>
        <begin position="31"/>
        <end position="97"/>
    </location>
</feature>
<dbReference type="Proteomes" id="UP001500888">
    <property type="component" value="Unassembled WGS sequence"/>
</dbReference>
<keyword evidence="4 7" id="KW-0731">Sigma factor</keyword>
<dbReference type="EMBL" id="BAAAZR010000004">
    <property type="protein sequence ID" value="GAA3803784.1"/>
    <property type="molecule type" value="Genomic_DNA"/>
</dbReference>
<dbReference type="PANTHER" id="PTHR43133:SF65">
    <property type="entry name" value="ECF RNA POLYMERASE SIGMA FACTOR SIGG"/>
    <property type="match status" value="1"/>
</dbReference>
<reference evidence="11" key="1">
    <citation type="journal article" date="2019" name="Int. J. Syst. Evol. Microbiol.">
        <title>The Global Catalogue of Microorganisms (GCM) 10K type strain sequencing project: providing services to taxonomists for standard genome sequencing and annotation.</title>
        <authorList>
            <consortium name="The Broad Institute Genomics Platform"/>
            <consortium name="The Broad Institute Genome Sequencing Center for Infectious Disease"/>
            <person name="Wu L."/>
            <person name="Ma J."/>
        </authorList>
    </citation>
    <scope>NUCLEOTIDE SEQUENCE [LARGE SCALE GENOMIC DNA]</scope>
    <source>
        <strain evidence="11">JCM 16908</strain>
    </source>
</reference>
<organism evidence="10 11">
    <name type="scientific">Sphaerisporangium flaviroseum</name>
    <dbReference type="NCBI Taxonomy" id="509199"/>
    <lineage>
        <taxon>Bacteria</taxon>
        <taxon>Bacillati</taxon>
        <taxon>Actinomycetota</taxon>
        <taxon>Actinomycetes</taxon>
        <taxon>Streptosporangiales</taxon>
        <taxon>Streptosporangiaceae</taxon>
        <taxon>Sphaerisporangium</taxon>
    </lineage>
</organism>
<name>A0ABP7I165_9ACTN</name>
<keyword evidence="3 7" id="KW-0805">Transcription regulation</keyword>
<keyword evidence="6 7" id="KW-0804">Transcription</keyword>
<dbReference type="InterPro" id="IPR036388">
    <property type="entry name" value="WH-like_DNA-bd_sf"/>
</dbReference>
<dbReference type="PANTHER" id="PTHR43133">
    <property type="entry name" value="RNA POLYMERASE ECF-TYPE SIGMA FACTO"/>
    <property type="match status" value="1"/>
</dbReference>
<gene>
    <name evidence="10" type="ORF">GCM10022226_24460</name>
</gene>
<dbReference type="InterPro" id="IPR014284">
    <property type="entry name" value="RNA_pol_sigma-70_dom"/>
</dbReference>